<comment type="caution">
    <text evidence="3">The sequence shown here is derived from an EMBL/GenBank/DDBJ whole genome shotgun (WGS) entry which is preliminary data.</text>
</comment>
<feature type="chain" id="PRO_5008889083" evidence="2">
    <location>
        <begin position="17"/>
        <end position="434"/>
    </location>
</feature>
<accession>A0A1C7MD69</accession>
<name>A0A1C7MD69_GRIFR</name>
<dbReference type="AlphaFoldDB" id="A0A1C7MD69"/>
<evidence type="ECO:0000313" key="3">
    <source>
        <dbReference type="EMBL" id="OBZ74319.1"/>
    </source>
</evidence>
<keyword evidence="4" id="KW-1185">Reference proteome</keyword>
<sequence length="434" mass="47344">MLYLPILLFLRIFSVSRRPRRPPLFTPHFHFLASVYSYGRAYSSLGSDPSSCWTHPSHPTPHLTNSRPFFGSPSCGSIVSNLPAPHTTLSSTMCTGCRVLHRAALRGLLPGPTMPGGTLNVRAARPRHWAASAFLAVLGMVRFFELSHRLIAQLCRRAPSRPLLPLYGLQIPILNELDSFALASTSGCAALKRFLCDGAPRNYAGALLNVSPPIVRFAGISSECVNVHAARAFHTRLSRVLATPRTARTFGCAGARASAALHASRSEPLGTSHSISFRVVHYPTGRFGHGTLVELYIYHTRCGPRALLRAHAACSSLWPNGHATGHIVAFRALARIRGSSPWIVGDHASPRSLIMTAGSVLRPTSSSASIDAILNAFVATRSRSAIPVFNFPYYTNLLLIFILLYGLLTQSRTAPQSRYYCSYGFLIRTCIRNS</sequence>
<keyword evidence="1" id="KW-0812">Transmembrane</keyword>
<proteinExistence type="predicted"/>
<gene>
    <name evidence="3" type="ORF">A0H81_05713</name>
</gene>
<evidence type="ECO:0000256" key="2">
    <source>
        <dbReference type="SAM" id="SignalP"/>
    </source>
</evidence>
<dbReference type="Proteomes" id="UP000092993">
    <property type="component" value="Unassembled WGS sequence"/>
</dbReference>
<evidence type="ECO:0000313" key="4">
    <source>
        <dbReference type="Proteomes" id="UP000092993"/>
    </source>
</evidence>
<dbReference type="EMBL" id="LUGG01000005">
    <property type="protein sequence ID" value="OBZ74319.1"/>
    <property type="molecule type" value="Genomic_DNA"/>
</dbReference>
<organism evidence="3 4">
    <name type="scientific">Grifola frondosa</name>
    <name type="common">Maitake</name>
    <name type="synonym">Polyporus frondosus</name>
    <dbReference type="NCBI Taxonomy" id="5627"/>
    <lineage>
        <taxon>Eukaryota</taxon>
        <taxon>Fungi</taxon>
        <taxon>Dikarya</taxon>
        <taxon>Basidiomycota</taxon>
        <taxon>Agaricomycotina</taxon>
        <taxon>Agaricomycetes</taxon>
        <taxon>Polyporales</taxon>
        <taxon>Grifolaceae</taxon>
        <taxon>Grifola</taxon>
    </lineage>
</organism>
<keyword evidence="1" id="KW-1133">Transmembrane helix</keyword>
<feature type="signal peptide" evidence="2">
    <location>
        <begin position="1"/>
        <end position="16"/>
    </location>
</feature>
<protein>
    <submittedName>
        <fullName evidence="3">Uncharacterized protein</fullName>
    </submittedName>
</protein>
<keyword evidence="1" id="KW-0472">Membrane</keyword>
<feature type="transmembrane region" description="Helical" evidence="1">
    <location>
        <begin position="391"/>
        <end position="408"/>
    </location>
</feature>
<evidence type="ECO:0000256" key="1">
    <source>
        <dbReference type="SAM" id="Phobius"/>
    </source>
</evidence>
<reference evidence="3 4" key="1">
    <citation type="submission" date="2016-03" db="EMBL/GenBank/DDBJ databases">
        <title>Whole genome sequencing of Grifola frondosa 9006-11.</title>
        <authorList>
            <person name="Min B."/>
            <person name="Park H."/>
            <person name="Kim J.-G."/>
            <person name="Cho H."/>
            <person name="Oh Y.-L."/>
            <person name="Kong W.-S."/>
            <person name="Choi I.-G."/>
        </authorList>
    </citation>
    <scope>NUCLEOTIDE SEQUENCE [LARGE SCALE GENOMIC DNA]</scope>
    <source>
        <strain evidence="3 4">9006-11</strain>
    </source>
</reference>
<keyword evidence="2" id="KW-0732">Signal</keyword>